<sequence length="118" mass="13391">MWVNRMNSYSTFVDDCINEVDQMTSSINQFEDNYHGILTHNGEIKVAKGDVEQKILHIDDNGTVLVKGAKSSYSTLIHAKLLPLINYATKGDTAFIKFRRGEAFIVGFRKKKRVDSHV</sequence>
<keyword evidence="2" id="KW-1185">Reference proteome</keyword>
<evidence type="ECO:0000313" key="1">
    <source>
        <dbReference type="EMBL" id="ALT68225.1"/>
    </source>
</evidence>
<dbReference type="EMBL" id="CP011266">
    <property type="protein sequence ID" value="ALT68225.1"/>
    <property type="molecule type" value="Genomic_DNA"/>
</dbReference>
<dbReference type="AlphaFoldDB" id="A0A0U3E9T2"/>
<accession>A0A0U3E9T2</accession>
<proteinExistence type="predicted"/>
<reference evidence="1 2" key="1">
    <citation type="submission" date="2015-04" db="EMBL/GenBank/DDBJ databases">
        <title>The complete genome sequence of the rumen methanogen Methanobrevibacter millerae SM9.</title>
        <authorList>
            <person name="Leahy S.C."/>
            <person name="Kelly W.J."/>
            <person name="Pacheco D.M."/>
            <person name="Li D."/>
            <person name="Altermann E."/>
            <person name="Attwood G.T."/>
        </authorList>
    </citation>
    <scope>NUCLEOTIDE SEQUENCE [LARGE SCALE GENOMIC DNA]</scope>
    <source>
        <strain evidence="1 2">SM9</strain>
    </source>
</reference>
<evidence type="ECO:0000313" key="2">
    <source>
        <dbReference type="Proteomes" id="UP000067738"/>
    </source>
</evidence>
<dbReference type="Proteomes" id="UP000067738">
    <property type="component" value="Chromosome"/>
</dbReference>
<dbReference type="KEGG" id="mmil:sm9_0423"/>
<protein>
    <submittedName>
        <fullName evidence="1">Uncharacterized protein</fullName>
    </submittedName>
</protein>
<organism evidence="1 2">
    <name type="scientific">Methanobrevibacter millerae</name>
    <dbReference type="NCBI Taxonomy" id="230361"/>
    <lineage>
        <taxon>Archaea</taxon>
        <taxon>Methanobacteriati</taxon>
        <taxon>Methanobacteriota</taxon>
        <taxon>Methanomada group</taxon>
        <taxon>Methanobacteria</taxon>
        <taxon>Methanobacteriales</taxon>
        <taxon>Methanobacteriaceae</taxon>
        <taxon>Methanobrevibacter</taxon>
    </lineage>
</organism>
<name>A0A0U3E9T2_9EURY</name>
<dbReference type="PATRIC" id="fig|230361.4.peg.437"/>
<gene>
    <name evidence="1" type="ORF">sm9_0423</name>
</gene>